<dbReference type="InterPro" id="IPR033116">
    <property type="entry name" value="TRYPSIN_SER"/>
</dbReference>
<dbReference type="Proteomes" id="UP001381693">
    <property type="component" value="Unassembled WGS sequence"/>
</dbReference>
<proteinExistence type="inferred from homology"/>
<sequence>MIPVYMVKIHEDYNPLNLANDIAILYLRNPAELGTTVMPICLPHADQNYTGVLATVSGWGRLTENGKLSKTLQEAEVEVVSNDYCAAVYTEDSVTDNHVCAGGNGTDSCQADSGGPLIPEETDGSNYLIGITSWGRGCGRVGYPGVYMRVARYLEWIAKQVQTDNCEYLSHLPPVNTEVPETATSNFTCSCGIRNTGTRIIGGKVSQVHEFPWQVAIVGYYGIQPFCGAVVLSDEWIMTAAHCAVEMHLDDQLMLGEHDWKHASESAITLRRSIAQIIIHPDYDKKPMDSDLALLKLGEPLDFSQYHNAIAPVCLPAPGATFEGANALVTGWGVISFGGLQSITLRVVEVPIVRRTACVASYGKYITKNMICAGYRNGGKDACQGDSGGPLVVEGENGEYILAGVVSWGLKCAKPNYYGVYAKVSNFLPWIRGHIDGSETCQSS</sequence>
<dbReference type="InterPro" id="IPR018114">
    <property type="entry name" value="TRYPSIN_HIS"/>
</dbReference>
<evidence type="ECO:0000256" key="2">
    <source>
        <dbReference type="ARBA" id="ARBA00022525"/>
    </source>
</evidence>
<feature type="domain" description="Peptidase S1" evidence="9">
    <location>
        <begin position="1"/>
        <end position="162"/>
    </location>
</feature>
<dbReference type="PANTHER" id="PTHR24252:SF7">
    <property type="entry name" value="HYALIN"/>
    <property type="match status" value="1"/>
</dbReference>
<evidence type="ECO:0000256" key="4">
    <source>
        <dbReference type="ARBA" id="ARBA00022801"/>
    </source>
</evidence>
<keyword evidence="3 8" id="KW-0645">Protease</keyword>
<dbReference type="SMART" id="SM00020">
    <property type="entry name" value="Tryp_SPc"/>
    <property type="match status" value="2"/>
</dbReference>
<evidence type="ECO:0000313" key="11">
    <source>
        <dbReference type="Proteomes" id="UP001381693"/>
    </source>
</evidence>
<evidence type="ECO:0000256" key="6">
    <source>
        <dbReference type="ARBA" id="ARBA00023157"/>
    </source>
</evidence>
<comment type="similarity">
    <text evidence="7">Belongs to the peptidase S1 family. CLIP subfamily.</text>
</comment>
<keyword evidence="4 8" id="KW-0378">Hydrolase</keyword>
<dbReference type="SUPFAM" id="SSF50494">
    <property type="entry name" value="Trypsin-like serine proteases"/>
    <property type="match status" value="2"/>
</dbReference>
<dbReference type="FunFam" id="2.40.10.10:FF:000015">
    <property type="entry name" value="Atrial natriuretic peptide-converting enzyme"/>
    <property type="match status" value="1"/>
</dbReference>
<comment type="subcellular location">
    <subcellularLocation>
        <location evidence="1">Secreted</location>
    </subcellularLocation>
</comment>
<organism evidence="10 11">
    <name type="scientific">Halocaridina rubra</name>
    <name type="common">Hawaiian red shrimp</name>
    <dbReference type="NCBI Taxonomy" id="373956"/>
    <lineage>
        <taxon>Eukaryota</taxon>
        <taxon>Metazoa</taxon>
        <taxon>Ecdysozoa</taxon>
        <taxon>Arthropoda</taxon>
        <taxon>Crustacea</taxon>
        <taxon>Multicrustacea</taxon>
        <taxon>Malacostraca</taxon>
        <taxon>Eumalacostraca</taxon>
        <taxon>Eucarida</taxon>
        <taxon>Decapoda</taxon>
        <taxon>Pleocyemata</taxon>
        <taxon>Caridea</taxon>
        <taxon>Atyoidea</taxon>
        <taxon>Atyidae</taxon>
        <taxon>Halocaridina</taxon>
    </lineage>
</organism>
<dbReference type="InterPro" id="IPR009003">
    <property type="entry name" value="Peptidase_S1_PA"/>
</dbReference>
<keyword evidence="6" id="KW-1015">Disulfide bond</keyword>
<accession>A0AAN8ZUX5</accession>
<dbReference type="InterPro" id="IPR001254">
    <property type="entry name" value="Trypsin_dom"/>
</dbReference>
<keyword evidence="11" id="KW-1185">Reference proteome</keyword>
<reference evidence="10 11" key="1">
    <citation type="submission" date="2023-11" db="EMBL/GenBank/DDBJ databases">
        <title>Halocaridina rubra genome assembly.</title>
        <authorList>
            <person name="Smith C."/>
        </authorList>
    </citation>
    <scope>NUCLEOTIDE SEQUENCE [LARGE SCALE GENOMIC DNA]</scope>
    <source>
        <strain evidence="10">EP-1</strain>
        <tissue evidence="10">Whole</tissue>
    </source>
</reference>
<evidence type="ECO:0000256" key="8">
    <source>
        <dbReference type="RuleBase" id="RU363034"/>
    </source>
</evidence>
<dbReference type="PANTHER" id="PTHR24252">
    <property type="entry name" value="ACROSIN-RELATED"/>
    <property type="match status" value="1"/>
</dbReference>
<dbReference type="PROSITE" id="PS00134">
    <property type="entry name" value="TRYPSIN_HIS"/>
    <property type="match status" value="1"/>
</dbReference>
<evidence type="ECO:0000256" key="3">
    <source>
        <dbReference type="ARBA" id="ARBA00022670"/>
    </source>
</evidence>
<dbReference type="AlphaFoldDB" id="A0AAN8ZUX5"/>
<feature type="domain" description="Peptidase S1" evidence="9">
    <location>
        <begin position="200"/>
        <end position="436"/>
    </location>
</feature>
<dbReference type="PROSITE" id="PS00135">
    <property type="entry name" value="TRYPSIN_SER"/>
    <property type="match status" value="1"/>
</dbReference>
<keyword evidence="10" id="KW-0472">Membrane</keyword>
<evidence type="ECO:0000256" key="1">
    <source>
        <dbReference type="ARBA" id="ARBA00004613"/>
    </source>
</evidence>
<dbReference type="PROSITE" id="PS50240">
    <property type="entry name" value="TRYPSIN_DOM"/>
    <property type="match status" value="2"/>
</dbReference>
<dbReference type="Gene3D" id="2.40.10.10">
    <property type="entry name" value="Trypsin-like serine proteases"/>
    <property type="match status" value="2"/>
</dbReference>
<dbReference type="FunFam" id="2.40.10.10:FF:000002">
    <property type="entry name" value="Transmembrane protease serine"/>
    <property type="match status" value="1"/>
</dbReference>
<dbReference type="EMBL" id="JAXCGZ010021031">
    <property type="protein sequence ID" value="KAK7061136.1"/>
    <property type="molecule type" value="Genomic_DNA"/>
</dbReference>
<comment type="caution">
    <text evidence="10">The sequence shown here is derived from an EMBL/GenBank/DDBJ whole genome shotgun (WGS) entry which is preliminary data.</text>
</comment>
<dbReference type="InterPro" id="IPR043504">
    <property type="entry name" value="Peptidase_S1_PA_chymotrypsin"/>
</dbReference>
<protein>
    <submittedName>
        <fullName evidence="10">Transmembrane protease serine 6</fullName>
        <ecNumber evidence="10">3.4.21.106</ecNumber>
    </submittedName>
</protein>
<keyword evidence="2" id="KW-0964">Secreted</keyword>
<keyword evidence="5 8" id="KW-0720">Serine protease</keyword>
<dbReference type="Pfam" id="PF00089">
    <property type="entry name" value="Trypsin"/>
    <property type="match status" value="2"/>
</dbReference>
<dbReference type="GO" id="GO:0004252">
    <property type="term" value="F:serine-type endopeptidase activity"/>
    <property type="evidence" value="ECO:0007669"/>
    <property type="project" value="InterPro"/>
</dbReference>
<dbReference type="EC" id="3.4.21.106" evidence="10"/>
<keyword evidence="10" id="KW-0812">Transmembrane</keyword>
<dbReference type="GO" id="GO:0006508">
    <property type="term" value="P:proteolysis"/>
    <property type="evidence" value="ECO:0007669"/>
    <property type="project" value="UniProtKB-KW"/>
</dbReference>
<evidence type="ECO:0000259" key="9">
    <source>
        <dbReference type="PROSITE" id="PS50240"/>
    </source>
</evidence>
<dbReference type="GO" id="GO:0005576">
    <property type="term" value="C:extracellular region"/>
    <property type="evidence" value="ECO:0007669"/>
    <property type="project" value="UniProtKB-SubCell"/>
</dbReference>
<evidence type="ECO:0000256" key="5">
    <source>
        <dbReference type="ARBA" id="ARBA00022825"/>
    </source>
</evidence>
<dbReference type="PRINTS" id="PR00722">
    <property type="entry name" value="CHYMOTRYPSIN"/>
</dbReference>
<dbReference type="CDD" id="cd00190">
    <property type="entry name" value="Tryp_SPc"/>
    <property type="match status" value="2"/>
</dbReference>
<evidence type="ECO:0000256" key="7">
    <source>
        <dbReference type="ARBA" id="ARBA00024195"/>
    </source>
</evidence>
<dbReference type="InterPro" id="IPR001314">
    <property type="entry name" value="Peptidase_S1A"/>
</dbReference>
<name>A0AAN8ZUX5_HALRR</name>
<evidence type="ECO:0000313" key="10">
    <source>
        <dbReference type="EMBL" id="KAK7061136.1"/>
    </source>
</evidence>
<gene>
    <name evidence="10" type="primary">TMPRSS6_13</name>
    <name evidence="10" type="ORF">SK128_026710</name>
</gene>